<evidence type="ECO:0000256" key="1">
    <source>
        <dbReference type="SAM" id="Phobius"/>
    </source>
</evidence>
<dbReference type="Proteomes" id="UP000321175">
    <property type="component" value="Unassembled WGS sequence"/>
</dbReference>
<feature type="transmembrane region" description="Helical" evidence="1">
    <location>
        <begin position="6"/>
        <end position="23"/>
    </location>
</feature>
<sequence>MVGLTIFWCFIGGLLALLGFFLIGRNDKNGKDTTVLGTALLALGIMIVVGAELNIYVNGTQEDLVRFMFWTID</sequence>
<keyword evidence="3" id="KW-1185">Reference proteome</keyword>
<evidence type="ECO:0008006" key="4">
    <source>
        <dbReference type="Google" id="ProtNLM"/>
    </source>
</evidence>
<keyword evidence="1" id="KW-0472">Membrane</keyword>
<evidence type="ECO:0000313" key="2">
    <source>
        <dbReference type="EMBL" id="GEL80080.1"/>
    </source>
</evidence>
<comment type="caution">
    <text evidence="2">The sequence shown here is derived from an EMBL/GenBank/DDBJ whole genome shotgun (WGS) entry which is preliminary data.</text>
</comment>
<keyword evidence="1" id="KW-1133">Transmembrane helix</keyword>
<accession>A0ABQ0VCG9</accession>
<keyword evidence="1" id="KW-0812">Transmembrane</keyword>
<dbReference type="RefSeq" id="WP_071866788.1">
    <property type="nucleotide sequence ID" value="NZ_BJWA01000007.1"/>
</dbReference>
<dbReference type="EMBL" id="BJWA01000007">
    <property type="protein sequence ID" value="GEL80080.1"/>
    <property type="molecule type" value="Genomic_DNA"/>
</dbReference>
<evidence type="ECO:0000313" key="3">
    <source>
        <dbReference type="Proteomes" id="UP000321175"/>
    </source>
</evidence>
<name>A0ABQ0VCG9_ENTMU</name>
<feature type="transmembrane region" description="Helical" evidence="1">
    <location>
        <begin position="35"/>
        <end position="57"/>
    </location>
</feature>
<dbReference type="GeneID" id="60999696"/>
<organism evidence="2 3">
    <name type="scientific">Enterococcus mundtii</name>
    <dbReference type="NCBI Taxonomy" id="53346"/>
    <lineage>
        <taxon>Bacteria</taxon>
        <taxon>Bacillati</taxon>
        <taxon>Bacillota</taxon>
        <taxon>Bacilli</taxon>
        <taxon>Lactobacillales</taxon>
        <taxon>Enterococcaceae</taxon>
        <taxon>Enterococcus</taxon>
    </lineage>
</organism>
<reference evidence="2 3" key="1">
    <citation type="submission" date="2019-07" db="EMBL/GenBank/DDBJ databases">
        <title>Whole genome shotgun sequence of Enterococcus mundtii NBRC 100490.</title>
        <authorList>
            <person name="Hosoyama A."/>
            <person name="Uohara A."/>
            <person name="Ohji S."/>
            <person name="Ichikawa N."/>
        </authorList>
    </citation>
    <scope>NUCLEOTIDE SEQUENCE [LARGE SCALE GENOMIC DNA]</scope>
    <source>
        <strain evidence="2 3">NBRC 100490</strain>
    </source>
</reference>
<proteinExistence type="predicted"/>
<protein>
    <recommendedName>
        <fullName evidence="4">Phosphocarrier protein HPr domain protein</fullName>
    </recommendedName>
</protein>
<gene>
    <name evidence="2" type="ORF">EMU01_12240</name>
</gene>